<dbReference type="CDD" id="cd00190">
    <property type="entry name" value="Tryp_SPc"/>
    <property type="match status" value="1"/>
</dbReference>
<dbReference type="InterPro" id="IPR043504">
    <property type="entry name" value="Peptidase_S1_PA_chymotrypsin"/>
</dbReference>
<keyword evidence="6" id="KW-1185">Reference proteome</keyword>
<dbReference type="Proteomes" id="UP000070444">
    <property type="component" value="Unassembled WGS sequence"/>
</dbReference>
<keyword evidence="2" id="KW-1015">Disulfide bond</keyword>
<dbReference type="PRINTS" id="PR00722">
    <property type="entry name" value="CHYMOTRYPSIN"/>
</dbReference>
<evidence type="ECO:0000313" key="5">
    <source>
        <dbReference type="EMBL" id="KXN69355.1"/>
    </source>
</evidence>
<dbReference type="STRING" id="796925.A0A137P2U6"/>
<keyword evidence="3 5" id="KW-0645">Protease</keyword>
<protein>
    <submittedName>
        <fullName evidence="5">Trypsin-like serine protease</fullName>
    </submittedName>
</protein>
<dbReference type="OrthoDB" id="6380398at2759"/>
<dbReference type="AlphaFoldDB" id="A0A137P2U6"/>
<dbReference type="PROSITE" id="PS00135">
    <property type="entry name" value="TRYPSIN_SER"/>
    <property type="match status" value="1"/>
</dbReference>
<dbReference type="PANTHER" id="PTHR24276">
    <property type="entry name" value="POLYSERASE-RELATED"/>
    <property type="match status" value="1"/>
</dbReference>
<dbReference type="SUPFAM" id="SSF50494">
    <property type="entry name" value="Trypsin-like serine proteases"/>
    <property type="match status" value="1"/>
</dbReference>
<keyword evidence="3" id="KW-0378">Hydrolase</keyword>
<dbReference type="Gene3D" id="2.40.10.10">
    <property type="entry name" value="Trypsin-like serine proteases"/>
    <property type="match status" value="1"/>
</dbReference>
<organism evidence="5 6">
    <name type="scientific">Conidiobolus coronatus (strain ATCC 28846 / CBS 209.66 / NRRL 28638)</name>
    <name type="common">Delacroixia coronata</name>
    <dbReference type="NCBI Taxonomy" id="796925"/>
    <lineage>
        <taxon>Eukaryota</taxon>
        <taxon>Fungi</taxon>
        <taxon>Fungi incertae sedis</taxon>
        <taxon>Zoopagomycota</taxon>
        <taxon>Entomophthoromycotina</taxon>
        <taxon>Entomophthoromycetes</taxon>
        <taxon>Entomophthorales</taxon>
        <taxon>Ancylistaceae</taxon>
        <taxon>Conidiobolus</taxon>
    </lineage>
</organism>
<dbReference type="PROSITE" id="PS50240">
    <property type="entry name" value="TRYPSIN_DOM"/>
    <property type="match status" value="1"/>
</dbReference>
<dbReference type="InterPro" id="IPR018114">
    <property type="entry name" value="TRYPSIN_HIS"/>
</dbReference>
<accession>A0A137P2U6</accession>
<name>A0A137P2U6_CONC2</name>
<evidence type="ECO:0000256" key="2">
    <source>
        <dbReference type="ARBA" id="ARBA00023157"/>
    </source>
</evidence>
<evidence type="ECO:0000313" key="6">
    <source>
        <dbReference type="Proteomes" id="UP000070444"/>
    </source>
</evidence>
<proteinExistence type="inferred from homology"/>
<gene>
    <name evidence="5" type="ORF">CONCODRAFT_8213</name>
</gene>
<sequence length="239" mass="26454">MATLMRYDDYKCGAALIGDKYVLTAAHCMMGDKAPLKNFKIHLHRQDLSLDPTEEDAFVYTISEKIIHPVAILVLNTTKPVTIPPIPLDKYMYHEAGQLTKLTGWGPKTPTTGPVSILNEVDLPIVSNKVCIENYENSEYHYTVDTNQRICAGYPEGGKDACGGDSGSPLVLFNSYDTDEPPTLVGIVTNGSGVCGAPNMPGLYMRVAYYRKWILSIINPPRRSHNKLSFDKFGLKINL</sequence>
<feature type="domain" description="Peptidase S1" evidence="4">
    <location>
        <begin position="1"/>
        <end position="219"/>
    </location>
</feature>
<dbReference type="PANTHER" id="PTHR24276:SF98">
    <property type="entry name" value="FI18310P1-RELATED"/>
    <property type="match status" value="1"/>
</dbReference>
<dbReference type="InterPro" id="IPR009003">
    <property type="entry name" value="Peptidase_S1_PA"/>
</dbReference>
<dbReference type="SMART" id="SM00020">
    <property type="entry name" value="Tryp_SPc"/>
    <property type="match status" value="1"/>
</dbReference>
<dbReference type="PROSITE" id="PS00134">
    <property type="entry name" value="TRYPSIN_HIS"/>
    <property type="match status" value="1"/>
</dbReference>
<dbReference type="GO" id="GO:0006508">
    <property type="term" value="P:proteolysis"/>
    <property type="evidence" value="ECO:0007669"/>
    <property type="project" value="UniProtKB-KW"/>
</dbReference>
<dbReference type="GO" id="GO:0004252">
    <property type="term" value="F:serine-type endopeptidase activity"/>
    <property type="evidence" value="ECO:0007669"/>
    <property type="project" value="InterPro"/>
</dbReference>
<dbReference type="Pfam" id="PF00089">
    <property type="entry name" value="Trypsin"/>
    <property type="match status" value="1"/>
</dbReference>
<evidence type="ECO:0000256" key="1">
    <source>
        <dbReference type="ARBA" id="ARBA00007664"/>
    </source>
</evidence>
<evidence type="ECO:0000256" key="3">
    <source>
        <dbReference type="RuleBase" id="RU363034"/>
    </source>
</evidence>
<dbReference type="InterPro" id="IPR001254">
    <property type="entry name" value="Trypsin_dom"/>
</dbReference>
<dbReference type="EMBL" id="KQ964537">
    <property type="protein sequence ID" value="KXN69355.1"/>
    <property type="molecule type" value="Genomic_DNA"/>
</dbReference>
<dbReference type="InterPro" id="IPR001314">
    <property type="entry name" value="Peptidase_S1A"/>
</dbReference>
<comment type="similarity">
    <text evidence="1">Belongs to the peptidase S1 family.</text>
</comment>
<reference evidence="5 6" key="1">
    <citation type="journal article" date="2015" name="Genome Biol. Evol.">
        <title>Phylogenomic analyses indicate that early fungi evolved digesting cell walls of algal ancestors of land plants.</title>
        <authorList>
            <person name="Chang Y."/>
            <person name="Wang S."/>
            <person name="Sekimoto S."/>
            <person name="Aerts A.L."/>
            <person name="Choi C."/>
            <person name="Clum A."/>
            <person name="LaButti K.M."/>
            <person name="Lindquist E.A."/>
            <person name="Yee Ngan C."/>
            <person name="Ohm R.A."/>
            <person name="Salamov A.A."/>
            <person name="Grigoriev I.V."/>
            <person name="Spatafora J.W."/>
            <person name="Berbee M.L."/>
        </authorList>
    </citation>
    <scope>NUCLEOTIDE SEQUENCE [LARGE SCALE GENOMIC DNA]</scope>
    <source>
        <strain evidence="5 6">NRRL 28638</strain>
    </source>
</reference>
<keyword evidence="3" id="KW-0720">Serine protease</keyword>
<dbReference type="InterPro" id="IPR033116">
    <property type="entry name" value="TRYPSIN_SER"/>
</dbReference>
<dbReference type="InterPro" id="IPR050430">
    <property type="entry name" value="Peptidase_S1"/>
</dbReference>
<evidence type="ECO:0000259" key="4">
    <source>
        <dbReference type="PROSITE" id="PS50240"/>
    </source>
</evidence>